<dbReference type="EMBL" id="CP073754">
    <property type="protein sequence ID" value="QWF70086.1"/>
    <property type="molecule type" value="Genomic_DNA"/>
</dbReference>
<feature type="DNA-binding region" description="H-T-H motif" evidence="2">
    <location>
        <begin position="35"/>
        <end position="54"/>
    </location>
</feature>
<dbReference type="GO" id="GO:0003700">
    <property type="term" value="F:DNA-binding transcription factor activity"/>
    <property type="evidence" value="ECO:0007669"/>
    <property type="project" value="TreeGrafter"/>
</dbReference>
<gene>
    <name evidence="4" type="ORF">KEF85_12090</name>
</gene>
<sequence>MTQSDPNKTLQPDARSRLISAALHLFAEKGYERTSTREICQTAQTNISSIRYYFGDKAGLYRAAFLEGTADHSCAVNIDLYSSLALPEALSLLFKEFLEPLKRSEELRLVMKLYYREILEPTGLWQEQIDTDIKPQHDAVVAMLKQHFGLQRIDTDVHRLAFAIIGMAVHFYVGQDIVAAIAPNMVKNAKAIDVSAERLTAYALSIIEGEAQRRAAQVDHDKI</sequence>
<accession>A0A975R9E0</accession>
<dbReference type="Pfam" id="PF00440">
    <property type="entry name" value="TetR_N"/>
    <property type="match status" value="1"/>
</dbReference>
<dbReference type="Gene3D" id="1.10.10.60">
    <property type="entry name" value="Homeodomain-like"/>
    <property type="match status" value="1"/>
</dbReference>
<keyword evidence="1 2" id="KW-0238">DNA-binding</keyword>
<dbReference type="InterPro" id="IPR015292">
    <property type="entry name" value="Tscrpt_reg_YbiH_C"/>
</dbReference>
<evidence type="ECO:0000256" key="1">
    <source>
        <dbReference type="ARBA" id="ARBA00023125"/>
    </source>
</evidence>
<feature type="domain" description="HTH tetR-type" evidence="3">
    <location>
        <begin position="12"/>
        <end position="72"/>
    </location>
</feature>
<dbReference type="InterPro" id="IPR050109">
    <property type="entry name" value="HTH-type_TetR-like_transc_reg"/>
</dbReference>
<dbReference type="GO" id="GO:0000976">
    <property type="term" value="F:transcription cis-regulatory region binding"/>
    <property type="evidence" value="ECO:0007669"/>
    <property type="project" value="TreeGrafter"/>
</dbReference>
<dbReference type="Proteomes" id="UP000676649">
    <property type="component" value="Chromosome"/>
</dbReference>
<evidence type="ECO:0000313" key="4">
    <source>
        <dbReference type="EMBL" id="QWF70086.1"/>
    </source>
</evidence>
<dbReference type="PROSITE" id="PS50977">
    <property type="entry name" value="HTH_TETR_2"/>
    <property type="match status" value="1"/>
</dbReference>
<dbReference type="Pfam" id="PF09209">
    <property type="entry name" value="CecR_C"/>
    <property type="match status" value="1"/>
</dbReference>
<dbReference type="AlphaFoldDB" id="A0A975R9E0"/>
<dbReference type="Gene3D" id="1.10.357.10">
    <property type="entry name" value="Tetracycline Repressor, domain 2"/>
    <property type="match status" value="1"/>
</dbReference>
<reference evidence="4" key="1">
    <citation type="submission" date="2021-04" db="EMBL/GenBank/DDBJ databases">
        <title>Draft genome sequence data of methanotrophic Methylovulum sp. strain S1L and Methylomonas sp. strain S2AM isolated from boreal lake water columns.</title>
        <authorList>
            <person name="Rissanen A.J."/>
            <person name="Mangayil R."/>
            <person name="Svenning M.M."/>
            <person name="Khanongnuch R."/>
        </authorList>
    </citation>
    <scope>NUCLEOTIDE SEQUENCE</scope>
    <source>
        <strain evidence="4">S2AM</strain>
    </source>
</reference>
<dbReference type="PANTHER" id="PTHR30055:SF226">
    <property type="entry name" value="HTH-TYPE TRANSCRIPTIONAL REGULATOR PKSA"/>
    <property type="match status" value="1"/>
</dbReference>
<organism evidence="4 5">
    <name type="scientific">Methylomonas paludis</name>
    <dbReference type="NCBI Taxonomy" id="1173101"/>
    <lineage>
        <taxon>Bacteria</taxon>
        <taxon>Pseudomonadati</taxon>
        <taxon>Pseudomonadota</taxon>
        <taxon>Gammaproteobacteria</taxon>
        <taxon>Methylococcales</taxon>
        <taxon>Methylococcaceae</taxon>
        <taxon>Methylomonas</taxon>
    </lineage>
</organism>
<dbReference type="SUPFAM" id="SSF48498">
    <property type="entry name" value="Tetracyclin repressor-like, C-terminal domain"/>
    <property type="match status" value="1"/>
</dbReference>
<evidence type="ECO:0000313" key="5">
    <source>
        <dbReference type="Proteomes" id="UP000676649"/>
    </source>
</evidence>
<name>A0A975R9E0_9GAMM</name>
<dbReference type="PANTHER" id="PTHR30055">
    <property type="entry name" value="HTH-TYPE TRANSCRIPTIONAL REGULATOR RUTR"/>
    <property type="match status" value="1"/>
</dbReference>
<protein>
    <submittedName>
        <fullName evidence="4">CerR family C-terminal domain-containing protein</fullName>
    </submittedName>
</protein>
<evidence type="ECO:0000256" key="2">
    <source>
        <dbReference type="PROSITE-ProRule" id="PRU00335"/>
    </source>
</evidence>
<dbReference type="RefSeq" id="WP_215580911.1">
    <property type="nucleotide sequence ID" value="NZ_CP073754.1"/>
</dbReference>
<dbReference type="InterPro" id="IPR009057">
    <property type="entry name" value="Homeodomain-like_sf"/>
</dbReference>
<dbReference type="KEGG" id="mpad:KEF85_12090"/>
<dbReference type="InterPro" id="IPR001647">
    <property type="entry name" value="HTH_TetR"/>
</dbReference>
<dbReference type="InterPro" id="IPR036271">
    <property type="entry name" value="Tet_transcr_reg_TetR-rel_C_sf"/>
</dbReference>
<evidence type="ECO:0000259" key="3">
    <source>
        <dbReference type="PROSITE" id="PS50977"/>
    </source>
</evidence>
<keyword evidence="5" id="KW-1185">Reference proteome</keyword>
<dbReference type="SUPFAM" id="SSF46689">
    <property type="entry name" value="Homeodomain-like"/>
    <property type="match status" value="1"/>
</dbReference>
<dbReference type="PRINTS" id="PR00455">
    <property type="entry name" value="HTHTETR"/>
</dbReference>
<proteinExistence type="predicted"/>